<dbReference type="EMBL" id="BQXS01000799">
    <property type="protein sequence ID" value="GKT29316.1"/>
    <property type="molecule type" value="Genomic_DNA"/>
</dbReference>
<evidence type="ECO:0000313" key="2">
    <source>
        <dbReference type="Proteomes" id="UP001057375"/>
    </source>
</evidence>
<gene>
    <name evidence="1" type="ORF">ADUPG1_001146</name>
</gene>
<keyword evidence="2" id="KW-1185">Reference proteome</keyword>
<protein>
    <submittedName>
        <fullName evidence="1">Uncharacterized protein</fullName>
    </submittedName>
</protein>
<name>A0ABQ5K9T3_9EUKA</name>
<accession>A0ABQ5K9T3</accession>
<dbReference type="Proteomes" id="UP001057375">
    <property type="component" value="Unassembled WGS sequence"/>
</dbReference>
<organism evidence="1 2">
    <name type="scientific">Aduncisulcus paluster</name>
    <dbReference type="NCBI Taxonomy" id="2918883"/>
    <lineage>
        <taxon>Eukaryota</taxon>
        <taxon>Metamonada</taxon>
        <taxon>Carpediemonas-like organisms</taxon>
        <taxon>Aduncisulcus</taxon>
    </lineage>
</organism>
<proteinExistence type="predicted"/>
<comment type="caution">
    <text evidence="1">The sequence shown here is derived from an EMBL/GenBank/DDBJ whole genome shotgun (WGS) entry which is preliminary data.</text>
</comment>
<reference evidence="1" key="1">
    <citation type="submission" date="2022-03" db="EMBL/GenBank/DDBJ databases">
        <title>Draft genome sequence of Aduncisulcus paluster, a free-living microaerophilic Fornicata.</title>
        <authorList>
            <person name="Yuyama I."/>
            <person name="Kume K."/>
            <person name="Tamura T."/>
            <person name="Inagaki Y."/>
            <person name="Hashimoto T."/>
        </authorList>
    </citation>
    <scope>NUCLEOTIDE SEQUENCE</scope>
    <source>
        <strain evidence="1">NY0171</strain>
    </source>
</reference>
<evidence type="ECO:0000313" key="1">
    <source>
        <dbReference type="EMBL" id="GKT29316.1"/>
    </source>
</evidence>
<sequence>MSIEIGQFRDLTQRVLKGIGLYSPEAEELIVFTVAAESNGAQMEPRTHDDIWENYLAYREELGELVLEVCGMGNGPDVACLEFNLAYAIAMARIHYRRVPEALPPQGKG</sequence>